<dbReference type="OrthoDB" id="407432at2759"/>
<feature type="region of interest" description="Disordered" evidence="1">
    <location>
        <begin position="222"/>
        <end position="263"/>
    </location>
</feature>
<feature type="compositionally biased region" description="Basic residues" evidence="1">
    <location>
        <begin position="1"/>
        <end position="16"/>
    </location>
</feature>
<dbReference type="Proteomes" id="UP000272942">
    <property type="component" value="Unassembled WGS sequence"/>
</dbReference>
<keyword evidence="4" id="KW-1185">Reference proteome</keyword>
<reference evidence="5" key="1">
    <citation type="submission" date="2016-06" db="UniProtKB">
        <authorList>
            <consortium name="WormBaseParasite"/>
        </authorList>
    </citation>
    <scope>IDENTIFICATION</scope>
</reference>
<feature type="region of interest" description="Disordered" evidence="1">
    <location>
        <begin position="1"/>
        <end position="26"/>
    </location>
</feature>
<dbReference type="PROSITE" id="PS00028">
    <property type="entry name" value="ZINC_FINGER_C2H2_1"/>
    <property type="match status" value="1"/>
</dbReference>
<reference evidence="3 4" key="2">
    <citation type="submission" date="2018-11" db="EMBL/GenBank/DDBJ databases">
        <authorList>
            <consortium name="Pathogen Informatics"/>
        </authorList>
    </citation>
    <scope>NUCLEOTIDE SEQUENCE [LARGE SCALE GENOMIC DNA]</scope>
    <source>
        <strain evidence="3 4">Egypt</strain>
    </source>
</reference>
<dbReference type="WBParaSite" id="ECPE_0001512301-mRNA-1">
    <property type="protein sequence ID" value="ECPE_0001512301-mRNA-1"/>
    <property type="gene ID" value="ECPE_0001512301"/>
</dbReference>
<proteinExistence type="predicted"/>
<feature type="compositionally biased region" description="Polar residues" evidence="1">
    <location>
        <begin position="226"/>
        <end position="253"/>
    </location>
</feature>
<accession>A0A183B798</accession>
<name>A0A183B798_9TREM</name>
<gene>
    <name evidence="3" type="ORF">ECPE_LOCUS15083</name>
</gene>
<feature type="domain" description="C2H2-type" evidence="2">
    <location>
        <begin position="56"/>
        <end position="78"/>
    </location>
</feature>
<evidence type="ECO:0000313" key="3">
    <source>
        <dbReference type="EMBL" id="VDP92355.1"/>
    </source>
</evidence>
<organism evidence="5">
    <name type="scientific">Echinostoma caproni</name>
    <dbReference type="NCBI Taxonomy" id="27848"/>
    <lineage>
        <taxon>Eukaryota</taxon>
        <taxon>Metazoa</taxon>
        <taxon>Spiralia</taxon>
        <taxon>Lophotrochozoa</taxon>
        <taxon>Platyhelminthes</taxon>
        <taxon>Trematoda</taxon>
        <taxon>Digenea</taxon>
        <taxon>Plagiorchiida</taxon>
        <taxon>Echinostomata</taxon>
        <taxon>Echinostomatoidea</taxon>
        <taxon>Echinostomatidae</taxon>
        <taxon>Echinostoma</taxon>
    </lineage>
</organism>
<evidence type="ECO:0000256" key="1">
    <source>
        <dbReference type="SAM" id="MobiDB-lite"/>
    </source>
</evidence>
<dbReference type="EMBL" id="UZAN01059457">
    <property type="protein sequence ID" value="VDP92355.1"/>
    <property type="molecule type" value="Genomic_DNA"/>
</dbReference>
<dbReference type="AlphaFoldDB" id="A0A183B798"/>
<dbReference type="InterPro" id="IPR013087">
    <property type="entry name" value="Znf_C2H2_type"/>
</dbReference>
<protein>
    <submittedName>
        <fullName evidence="5">RNA uridylyltransferase</fullName>
    </submittedName>
</protein>
<evidence type="ECO:0000313" key="4">
    <source>
        <dbReference type="Proteomes" id="UP000272942"/>
    </source>
</evidence>
<evidence type="ECO:0000259" key="2">
    <source>
        <dbReference type="PROSITE" id="PS00028"/>
    </source>
</evidence>
<sequence>MHPPIQRRNRPKKRRSGVQLGSDGMGTTDIPVETLAHLNENQIYLLTGPSKQPFLCRVCGCHFSSVGSSLHHANQPEHTANLQAAHITPVLLHLPPVCEAHRSALNRELTSASQGVLINATELKRRQQFADHLICWLEHRIQNLRLARVGSTWTGIALIDSDVNLDVSYRTTKSGNENPHEARFIVSKNTFTTTVESGGTAQRSPGLGYLLMHLFNELKSHAHTKPPNSDMVTAGDSSRTKQAVDQSLQSPNKGKNVIPEIYS</sequence>
<evidence type="ECO:0000313" key="5">
    <source>
        <dbReference type="WBParaSite" id="ECPE_0001512301-mRNA-1"/>
    </source>
</evidence>